<proteinExistence type="predicted"/>
<dbReference type="EMBL" id="JAFLWI010000001">
    <property type="protein sequence ID" value="MBO0480825.1"/>
    <property type="molecule type" value="Genomic_DNA"/>
</dbReference>
<organism evidence="2 3">
    <name type="scientific">Candidatus Enterococcus courvalinii</name>
    <dbReference type="NCBI Taxonomy" id="2815329"/>
    <lineage>
        <taxon>Bacteria</taxon>
        <taxon>Bacillati</taxon>
        <taxon>Bacillota</taxon>
        <taxon>Bacilli</taxon>
        <taxon>Lactobacillales</taxon>
        <taxon>Enterococcaceae</taxon>
        <taxon>Enterococcus</taxon>
    </lineage>
</organism>
<dbReference type="PANTHER" id="PTHR30514">
    <property type="entry name" value="GLUCOKINASE"/>
    <property type="match status" value="1"/>
</dbReference>
<dbReference type="Pfam" id="PF01380">
    <property type="entry name" value="SIS"/>
    <property type="match status" value="1"/>
</dbReference>
<sequence>MLFLESSPSLSTKDIHIYKFVATHIEEVVHMNIRELAEVVQVSTTTIVRFCRKFECEGFTEFKIRLQLYQGELVKNSHIAVRSEETFFNFAQHTKSVQFQQQVTKAAQLIKNKELILFISEKGLEAIADYGVFYFSNTSKIAVKQNLPLNNFDHLFSHMLEKIGVFVLSNDGNDQKINNELNRFIEKKVPIISVTNSKDSSLSDLSDITISHYTFDEHRDKSITVSQVPTLYIIEQIAIKTAAN</sequence>
<gene>
    <name evidence="2" type="ORF">JZO71_00625</name>
</gene>
<dbReference type="PROSITE" id="PS51071">
    <property type="entry name" value="HTH_RPIR"/>
    <property type="match status" value="1"/>
</dbReference>
<dbReference type="Pfam" id="PF01418">
    <property type="entry name" value="HTH_6"/>
    <property type="match status" value="1"/>
</dbReference>
<dbReference type="PANTHER" id="PTHR30514:SF1">
    <property type="entry name" value="HTH-TYPE TRANSCRIPTIONAL REGULATOR HEXR-RELATED"/>
    <property type="match status" value="1"/>
</dbReference>
<accession>A0ABS3HXN7</accession>
<comment type="caution">
    <text evidence="2">The sequence shown here is derived from an EMBL/GenBank/DDBJ whole genome shotgun (WGS) entry which is preliminary data.</text>
</comment>
<dbReference type="SUPFAM" id="SSF53697">
    <property type="entry name" value="SIS domain"/>
    <property type="match status" value="1"/>
</dbReference>
<feature type="domain" description="HTH rpiR-type" evidence="1">
    <location>
        <begin position="1"/>
        <end position="73"/>
    </location>
</feature>
<name>A0ABS3HXN7_9ENTE</name>
<reference evidence="2 3" key="1">
    <citation type="submission" date="2021-03" db="EMBL/GenBank/DDBJ databases">
        <title>Enterococcal diversity collection.</title>
        <authorList>
            <person name="Gilmore M.S."/>
            <person name="Schwartzman J."/>
            <person name="Van Tyne D."/>
            <person name="Martin M."/>
            <person name="Earl A.M."/>
            <person name="Manson A.L."/>
            <person name="Straub T."/>
            <person name="Salamzade R."/>
            <person name="Saavedra J."/>
            <person name="Lebreton F."/>
            <person name="Prichula J."/>
            <person name="Schaufler K."/>
            <person name="Gaca A."/>
            <person name="Sgardioli B."/>
            <person name="Wagenaar J."/>
            <person name="Strong T."/>
        </authorList>
    </citation>
    <scope>NUCLEOTIDE SEQUENCE [LARGE SCALE GENOMIC DNA]</scope>
    <source>
        <strain evidence="2 3">MSG2901</strain>
    </source>
</reference>
<keyword evidence="3" id="KW-1185">Reference proteome</keyword>
<dbReference type="Gene3D" id="1.10.10.10">
    <property type="entry name" value="Winged helix-like DNA-binding domain superfamily/Winged helix DNA-binding domain"/>
    <property type="match status" value="1"/>
</dbReference>
<dbReference type="InterPro" id="IPR036388">
    <property type="entry name" value="WH-like_DNA-bd_sf"/>
</dbReference>
<protein>
    <submittedName>
        <fullName evidence="2">MurR/RpiR family transcriptional regulator</fullName>
    </submittedName>
</protein>
<dbReference type="InterPro" id="IPR001347">
    <property type="entry name" value="SIS_dom"/>
</dbReference>
<dbReference type="InterPro" id="IPR009057">
    <property type="entry name" value="Homeodomain-like_sf"/>
</dbReference>
<dbReference type="Proteomes" id="UP000664832">
    <property type="component" value="Unassembled WGS sequence"/>
</dbReference>
<dbReference type="InterPro" id="IPR047640">
    <property type="entry name" value="RpiR-like"/>
</dbReference>
<dbReference type="SUPFAM" id="SSF46689">
    <property type="entry name" value="Homeodomain-like"/>
    <property type="match status" value="1"/>
</dbReference>
<evidence type="ECO:0000313" key="2">
    <source>
        <dbReference type="EMBL" id="MBO0480825.1"/>
    </source>
</evidence>
<dbReference type="InterPro" id="IPR046348">
    <property type="entry name" value="SIS_dom_sf"/>
</dbReference>
<dbReference type="InterPro" id="IPR000281">
    <property type="entry name" value="HTH_RpiR"/>
</dbReference>
<evidence type="ECO:0000259" key="1">
    <source>
        <dbReference type="PROSITE" id="PS51071"/>
    </source>
</evidence>
<evidence type="ECO:0000313" key="3">
    <source>
        <dbReference type="Proteomes" id="UP000664832"/>
    </source>
</evidence>
<dbReference type="RefSeq" id="WP_206897655.1">
    <property type="nucleotide sequence ID" value="NZ_JAFLWI010000001.1"/>
</dbReference>
<dbReference type="Gene3D" id="3.40.50.10490">
    <property type="entry name" value="Glucose-6-phosphate isomerase like protein, domain 1"/>
    <property type="match status" value="1"/>
</dbReference>